<name>A0A2P2P8H3_RHIMU</name>
<sequence>MTQLWKAGVEKPCLLEDEDGGAVFLSAPLSSSSG</sequence>
<reference evidence="1" key="1">
    <citation type="submission" date="2018-02" db="EMBL/GenBank/DDBJ databases">
        <title>Rhizophora mucronata_Transcriptome.</title>
        <authorList>
            <person name="Meera S.P."/>
            <person name="Sreeshan A."/>
            <person name="Augustine A."/>
        </authorList>
    </citation>
    <scope>NUCLEOTIDE SEQUENCE</scope>
    <source>
        <tissue evidence="1">Leaf</tissue>
    </source>
</reference>
<proteinExistence type="predicted"/>
<evidence type="ECO:0000313" key="1">
    <source>
        <dbReference type="EMBL" id="MBX51074.1"/>
    </source>
</evidence>
<organism evidence="1">
    <name type="scientific">Rhizophora mucronata</name>
    <name type="common">Asiatic mangrove</name>
    <dbReference type="NCBI Taxonomy" id="61149"/>
    <lineage>
        <taxon>Eukaryota</taxon>
        <taxon>Viridiplantae</taxon>
        <taxon>Streptophyta</taxon>
        <taxon>Embryophyta</taxon>
        <taxon>Tracheophyta</taxon>
        <taxon>Spermatophyta</taxon>
        <taxon>Magnoliopsida</taxon>
        <taxon>eudicotyledons</taxon>
        <taxon>Gunneridae</taxon>
        <taxon>Pentapetalae</taxon>
        <taxon>rosids</taxon>
        <taxon>fabids</taxon>
        <taxon>Malpighiales</taxon>
        <taxon>Rhizophoraceae</taxon>
        <taxon>Rhizophora</taxon>
    </lineage>
</organism>
<protein>
    <submittedName>
        <fullName evidence="1">Uncharacterized protein</fullName>
    </submittedName>
</protein>
<dbReference type="AlphaFoldDB" id="A0A2P2P8H3"/>
<dbReference type="EMBL" id="GGEC01070590">
    <property type="protein sequence ID" value="MBX51074.1"/>
    <property type="molecule type" value="Transcribed_RNA"/>
</dbReference>
<accession>A0A2P2P8H3</accession>